<protein>
    <recommendedName>
        <fullName evidence="3">Transposase</fullName>
    </recommendedName>
</protein>
<evidence type="ECO:0000313" key="1">
    <source>
        <dbReference type="EMBL" id="BCO36345.1"/>
    </source>
</evidence>
<dbReference type="EMBL" id="AP024237">
    <property type="protein sequence ID" value="BCO36345.1"/>
    <property type="molecule type" value="Genomic_DNA"/>
</dbReference>
<gene>
    <name evidence="1" type="ORF">MHEC_27780</name>
</gene>
<reference evidence="1 2" key="1">
    <citation type="submission" date="2020-12" db="EMBL/GenBank/DDBJ databases">
        <title>Complete genome sequence of Mycobacterium heckeshornense JCM 15655T, closely related to a pathogenic non-tuberculous mycobacterial species Mycobacterium xenopi.</title>
        <authorList>
            <person name="Yoshida M."/>
            <person name="Fukano H."/>
            <person name="Asakura T."/>
            <person name="Suzuki M."/>
            <person name="Hoshino Y."/>
        </authorList>
    </citation>
    <scope>NUCLEOTIDE SEQUENCE [LARGE SCALE GENOMIC DNA]</scope>
    <source>
        <strain evidence="1 2">JCM 15655</strain>
    </source>
</reference>
<keyword evidence="2" id="KW-1185">Reference proteome</keyword>
<evidence type="ECO:0000313" key="2">
    <source>
        <dbReference type="Proteomes" id="UP000595446"/>
    </source>
</evidence>
<organism evidence="1 2">
    <name type="scientific">Mycobacterium heckeshornense</name>
    <dbReference type="NCBI Taxonomy" id="110505"/>
    <lineage>
        <taxon>Bacteria</taxon>
        <taxon>Bacillati</taxon>
        <taxon>Actinomycetota</taxon>
        <taxon>Actinomycetes</taxon>
        <taxon>Mycobacteriales</taxon>
        <taxon>Mycobacteriaceae</taxon>
        <taxon>Mycobacterium</taxon>
    </lineage>
</organism>
<dbReference type="AlphaFoldDB" id="A0A7R7GVC4"/>
<sequence>MDKAGNVRRYESVLVRRTYRDGKKVRHETLANLSKLPADVIAAVEGTLKGQVLVPAGSEFTITRSLPHGDVAAVAAMARQLGFPALLGPACRSRDLVFALIISRVIQPASKLSTLASWADSTVGVDLDVATASTDEIYAAMDWLADRQDTIEKKLAAKHLGPQANPSRMALFDLTSAWMTGRCCELALRGYSRDGKKGLPQIEYGILTDPAGRPVAVRVFAGNTADPVAFTDIVEVVRTQFGLDRLVLVGDRGMITSARIDAIRELNDNPDTATGFGWLTALRAPPDRRAGRR</sequence>
<dbReference type="Proteomes" id="UP000595446">
    <property type="component" value="Chromosome"/>
</dbReference>
<name>A0A7R7GVC4_9MYCO</name>
<evidence type="ECO:0008006" key="3">
    <source>
        <dbReference type="Google" id="ProtNLM"/>
    </source>
</evidence>
<accession>A0A7R7GVC4</accession>
<proteinExistence type="predicted"/>